<dbReference type="SUPFAM" id="SSF46689">
    <property type="entry name" value="Homeodomain-like"/>
    <property type="match status" value="1"/>
</dbReference>
<dbReference type="PROSITE" id="PS50977">
    <property type="entry name" value="HTH_TETR_2"/>
    <property type="match status" value="1"/>
</dbReference>
<dbReference type="Pfam" id="PF00440">
    <property type="entry name" value="TetR_N"/>
    <property type="match status" value="1"/>
</dbReference>
<dbReference type="PANTHER" id="PTHR43479">
    <property type="entry name" value="ACREF/ENVCD OPERON REPRESSOR-RELATED"/>
    <property type="match status" value="1"/>
</dbReference>
<keyword evidence="1 2" id="KW-0238">DNA-binding</keyword>
<dbReference type="Proteomes" id="UP000380386">
    <property type="component" value="Unassembled WGS sequence"/>
</dbReference>
<dbReference type="PANTHER" id="PTHR43479:SF7">
    <property type="entry name" value="TETR-FAMILY TRANSCRIPTIONAL REGULATOR"/>
    <property type="match status" value="1"/>
</dbReference>
<dbReference type="Gene3D" id="1.10.357.10">
    <property type="entry name" value="Tetracycline Repressor, domain 2"/>
    <property type="match status" value="1"/>
</dbReference>
<dbReference type="InterPro" id="IPR050624">
    <property type="entry name" value="HTH-type_Tx_Regulator"/>
</dbReference>
<dbReference type="InterPro" id="IPR039532">
    <property type="entry name" value="TetR_C_Firmicutes"/>
</dbReference>
<feature type="domain" description="HTH tetR-type" evidence="3">
    <location>
        <begin position="5"/>
        <end position="66"/>
    </location>
</feature>
<evidence type="ECO:0000256" key="1">
    <source>
        <dbReference type="ARBA" id="ARBA00023125"/>
    </source>
</evidence>
<dbReference type="InterPro" id="IPR001647">
    <property type="entry name" value="HTH_TetR"/>
</dbReference>
<feature type="DNA-binding region" description="H-T-H motif" evidence="2">
    <location>
        <begin position="29"/>
        <end position="48"/>
    </location>
</feature>
<evidence type="ECO:0000313" key="5">
    <source>
        <dbReference type="Proteomes" id="UP000380386"/>
    </source>
</evidence>
<dbReference type="OrthoDB" id="9810250at2"/>
<dbReference type="Pfam" id="PF14278">
    <property type="entry name" value="TetR_C_8"/>
    <property type="match status" value="1"/>
</dbReference>
<dbReference type="GO" id="GO:0003677">
    <property type="term" value="F:DNA binding"/>
    <property type="evidence" value="ECO:0007669"/>
    <property type="project" value="UniProtKB-UniRule"/>
</dbReference>
<evidence type="ECO:0000256" key="2">
    <source>
        <dbReference type="PROSITE-ProRule" id="PRU00335"/>
    </source>
</evidence>
<dbReference type="InterPro" id="IPR009057">
    <property type="entry name" value="Homeodomain-like_sf"/>
</dbReference>
<comment type="caution">
    <text evidence="4">The sequence shown here is derived from an EMBL/GenBank/DDBJ whole genome shotgun (WGS) entry which is preliminary data.</text>
</comment>
<dbReference type="EMBL" id="VDFM01000012">
    <property type="protein sequence ID" value="MQS53177.1"/>
    <property type="molecule type" value="Genomic_DNA"/>
</dbReference>
<sequence>MSATDLIDKSLSNSLQQLLEDNKDLKGISIQDITSKSKVSRATFYRHFKDKFELVNWTYDTMSEDIERRYYSNNNFRQLSNDSVKMMYQKKDFFKKIFEYEGQNSFTNYYRKTAMEYTTNQYKTKLGIKKLDTELTYLAEFNVSGLTQATKTWVINGCQESPEEIAEILMDNLSEKEKKIFSQTEIKK</sequence>
<accession>A0A5P0ZKH4</accession>
<name>A0A5P0ZKH4_9LACO</name>
<reference evidence="4 5" key="1">
    <citation type="journal article" date="2019" name="Syst. Appl. Microbiol.">
        <title>Polyphasic characterization of two novel Lactobacillus spp. isolated from blown salami packages: Description of Lactobacillus halodurans sp. nov. and Lactobacillus salsicarnum sp. nov.</title>
        <authorList>
            <person name="Schuster J.A."/>
            <person name="Klingl A."/>
            <person name="Vogel R.F."/>
            <person name="Ehrmann M.A."/>
        </authorList>
    </citation>
    <scope>NUCLEOTIDE SEQUENCE [LARGE SCALE GENOMIC DNA]</scope>
    <source>
        <strain evidence="4 5">TMW 1.2118</strain>
    </source>
</reference>
<evidence type="ECO:0000313" key="4">
    <source>
        <dbReference type="EMBL" id="MQS53177.1"/>
    </source>
</evidence>
<dbReference type="AlphaFoldDB" id="A0A5P0ZKH4"/>
<evidence type="ECO:0000259" key="3">
    <source>
        <dbReference type="PROSITE" id="PS50977"/>
    </source>
</evidence>
<protein>
    <submittedName>
        <fullName evidence="4">TetR family transcriptional regulator</fullName>
    </submittedName>
</protein>
<gene>
    <name evidence="4" type="ORF">FHL02_09100</name>
</gene>
<proteinExistence type="predicted"/>
<dbReference type="RefSeq" id="WP_153383694.1">
    <property type="nucleotide sequence ID" value="NZ_VDFM01000012.1"/>
</dbReference>
<organism evidence="4 5">
    <name type="scientific">Companilactobacillus mishanensis</name>
    <dbReference type="NCBI Taxonomy" id="2486008"/>
    <lineage>
        <taxon>Bacteria</taxon>
        <taxon>Bacillati</taxon>
        <taxon>Bacillota</taxon>
        <taxon>Bacilli</taxon>
        <taxon>Lactobacillales</taxon>
        <taxon>Lactobacillaceae</taxon>
        <taxon>Companilactobacillus</taxon>
    </lineage>
</organism>